<feature type="domain" description="GGDEF" evidence="3">
    <location>
        <begin position="223"/>
        <end position="356"/>
    </location>
</feature>
<evidence type="ECO:0000256" key="1">
    <source>
        <dbReference type="ARBA" id="ARBA00001946"/>
    </source>
</evidence>
<dbReference type="Gene3D" id="3.30.450.20">
    <property type="entry name" value="PAS domain"/>
    <property type="match status" value="1"/>
</dbReference>
<accession>A0A545UG93</accession>
<dbReference type="PROSITE" id="PS50883">
    <property type="entry name" value="EAL"/>
    <property type="match status" value="1"/>
</dbReference>
<dbReference type="InterPro" id="IPR000160">
    <property type="entry name" value="GGDEF_dom"/>
</dbReference>
<evidence type="ECO:0000313" key="5">
    <source>
        <dbReference type="Proteomes" id="UP000315439"/>
    </source>
</evidence>
<protein>
    <submittedName>
        <fullName evidence="4">EAL domain-containing protein</fullName>
    </submittedName>
</protein>
<dbReference type="PROSITE" id="PS50887">
    <property type="entry name" value="GGDEF"/>
    <property type="match status" value="1"/>
</dbReference>
<dbReference type="NCBIfam" id="TIGR00254">
    <property type="entry name" value="GGDEF"/>
    <property type="match status" value="1"/>
</dbReference>
<organism evidence="4 5">
    <name type="scientific">Aliikangiella coralliicola</name>
    <dbReference type="NCBI Taxonomy" id="2592383"/>
    <lineage>
        <taxon>Bacteria</taxon>
        <taxon>Pseudomonadati</taxon>
        <taxon>Pseudomonadota</taxon>
        <taxon>Gammaproteobacteria</taxon>
        <taxon>Oceanospirillales</taxon>
        <taxon>Pleioneaceae</taxon>
        <taxon>Aliikangiella</taxon>
    </lineage>
</organism>
<dbReference type="Gene3D" id="3.20.20.450">
    <property type="entry name" value="EAL domain"/>
    <property type="match status" value="1"/>
</dbReference>
<name>A0A545UG93_9GAMM</name>
<dbReference type="PANTHER" id="PTHR44757:SF2">
    <property type="entry name" value="BIOFILM ARCHITECTURE MAINTENANCE PROTEIN MBAA"/>
    <property type="match status" value="1"/>
</dbReference>
<dbReference type="InterPro" id="IPR035919">
    <property type="entry name" value="EAL_sf"/>
</dbReference>
<comment type="cofactor">
    <cofactor evidence="1">
        <name>Mg(2+)</name>
        <dbReference type="ChEBI" id="CHEBI:18420"/>
    </cofactor>
</comment>
<gene>
    <name evidence="4" type="ORF">FLL46_08105</name>
</gene>
<reference evidence="4 5" key="1">
    <citation type="submission" date="2019-07" db="EMBL/GenBank/DDBJ databases">
        <title>Draft genome for Aliikangiella sp. M105.</title>
        <authorList>
            <person name="Wang G."/>
        </authorList>
    </citation>
    <scope>NUCLEOTIDE SEQUENCE [LARGE SCALE GENOMIC DNA]</scope>
    <source>
        <strain evidence="4 5">M105</strain>
    </source>
</reference>
<dbReference type="OrthoDB" id="9804951at2"/>
<dbReference type="SMART" id="SM00052">
    <property type="entry name" value="EAL"/>
    <property type="match status" value="1"/>
</dbReference>
<feature type="domain" description="EAL" evidence="2">
    <location>
        <begin position="365"/>
        <end position="619"/>
    </location>
</feature>
<proteinExistence type="predicted"/>
<dbReference type="EMBL" id="VIKS01000004">
    <property type="protein sequence ID" value="TQV88477.1"/>
    <property type="molecule type" value="Genomic_DNA"/>
</dbReference>
<evidence type="ECO:0000313" key="4">
    <source>
        <dbReference type="EMBL" id="TQV88477.1"/>
    </source>
</evidence>
<dbReference type="InterPro" id="IPR001633">
    <property type="entry name" value="EAL_dom"/>
</dbReference>
<dbReference type="GO" id="GO:0003824">
    <property type="term" value="F:catalytic activity"/>
    <property type="evidence" value="ECO:0007669"/>
    <property type="project" value="UniProtKB-ARBA"/>
</dbReference>
<dbReference type="PANTHER" id="PTHR44757">
    <property type="entry name" value="DIGUANYLATE CYCLASE DGCP"/>
    <property type="match status" value="1"/>
</dbReference>
<comment type="caution">
    <text evidence="4">The sequence shown here is derived from an EMBL/GenBank/DDBJ whole genome shotgun (WGS) entry which is preliminary data.</text>
</comment>
<dbReference type="InterPro" id="IPR029787">
    <property type="entry name" value="Nucleotide_cyclase"/>
</dbReference>
<dbReference type="Gene3D" id="3.30.70.270">
    <property type="match status" value="1"/>
</dbReference>
<dbReference type="SUPFAM" id="SSF141868">
    <property type="entry name" value="EAL domain-like"/>
    <property type="match status" value="1"/>
</dbReference>
<sequence>MFSGYNSLANYEMKSRSKHPKLEALFNALQQDEPVSVLKSLLHETSECFFDYDLQLRELDELRKAYVTLETLLDTTKEAVFSFKPGGDFDRMNSAGAKLIKLENLPVETITAEDTLPALLSLLAKPDQFLLELDRIASDNTAILRGFTPFKDGREFEYYSLPKLRHGEYLGRVWCLRDITEIRRKDALIEHQAYHDNLTDLPNRTLMLASLEHAISLAKRQNKRVAVLFIDLDDFKKINDAAGHKQGDNFLIAVANRIKSCVRESDTFGRIGGDEFLIVVEDLYDTSGADETYRRILDNFKQPLNVGKYSYYVSCSIGISQYPQDNMDPAGLVRQADMAMYEAKRKGKNTYCYYHPKMEKQALNRLEIENALRHGLNTSQLFLEYQPEVDLRNNRMVGVEALLRWQLPDGTKKSPEEFIPIAEKSALIGVLTKFVLSEVCISIRSWRGTPLQGIPISVNLSGKDLQSPTFSAEVIAILNNYNVPGDQLIFEITESIFLEGISNISQVVNDLRTYGIRFAIDDFGTGYSSFRYLQLIEIDFIKIDKSFIRHVDSNPQQAAIAKSIIDIGVNLEVSLIAEGIETETELDFIKSTKCYIVQGNLIAPPKTPADILKMNFLDKLN</sequence>
<dbReference type="InterPro" id="IPR052155">
    <property type="entry name" value="Biofilm_reg_signaling"/>
</dbReference>
<dbReference type="Proteomes" id="UP000315439">
    <property type="component" value="Unassembled WGS sequence"/>
</dbReference>
<dbReference type="InterPro" id="IPR043128">
    <property type="entry name" value="Rev_trsase/Diguanyl_cyclase"/>
</dbReference>
<evidence type="ECO:0000259" key="2">
    <source>
        <dbReference type="PROSITE" id="PS50883"/>
    </source>
</evidence>
<dbReference type="Pfam" id="PF00563">
    <property type="entry name" value="EAL"/>
    <property type="match status" value="1"/>
</dbReference>
<dbReference type="CDD" id="cd01948">
    <property type="entry name" value="EAL"/>
    <property type="match status" value="1"/>
</dbReference>
<dbReference type="SMART" id="SM00267">
    <property type="entry name" value="GGDEF"/>
    <property type="match status" value="1"/>
</dbReference>
<dbReference type="FunFam" id="3.30.70.270:FF:000001">
    <property type="entry name" value="Diguanylate cyclase domain protein"/>
    <property type="match status" value="1"/>
</dbReference>
<keyword evidence="5" id="KW-1185">Reference proteome</keyword>
<dbReference type="AlphaFoldDB" id="A0A545UG93"/>
<dbReference type="CDD" id="cd01949">
    <property type="entry name" value="GGDEF"/>
    <property type="match status" value="1"/>
</dbReference>
<dbReference type="SUPFAM" id="SSF55073">
    <property type="entry name" value="Nucleotide cyclase"/>
    <property type="match status" value="1"/>
</dbReference>
<dbReference type="Pfam" id="PF00990">
    <property type="entry name" value="GGDEF"/>
    <property type="match status" value="1"/>
</dbReference>
<evidence type="ECO:0000259" key="3">
    <source>
        <dbReference type="PROSITE" id="PS50887"/>
    </source>
</evidence>